<organism evidence="1 2">
    <name type="scientific">Orchesella dallaii</name>
    <dbReference type="NCBI Taxonomy" id="48710"/>
    <lineage>
        <taxon>Eukaryota</taxon>
        <taxon>Metazoa</taxon>
        <taxon>Ecdysozoa</taxon>
        <taxon>Arthropoda</taxon>
        <taxon>Hexapoda</taxon>
        <taxon>Collembola</taxon>
        <taxon>Entomobryomorpha</taxon>
        <taxon>Entomobryoidea</taxon>
        <taxon>Orchesellidae</taxon>
        <taxon>Orchesellinae</taxon>
        <taxon>Orchesella</taxon>
    </lineage>
</organism>
<keyword evidence="2" id="KW-1185">Reference proteome</keyword>
<gene>
    <name evidence="1" type="ORF">ODALV1_LOCUS43</name>
</gene>
<dbReference type="EMBL" id="CAXLJM020000001">
    <property type="protein sequence ID" value="CAL8067958.1"/>
    <property type="molecule type" value="Genomic_DNA"/>
</dbReference>
<sequence>MMNLEDGVTDGMADSMKTARTLDGLKEEPLFPVQQAQSSSLNPQRNMQIVRAEPRLQDNQRGNIGALHPARQNQIIVQRHTSNNHIDMLIRTLHMLIRDNNHMLFNNDNNRMNFDGNMCTIEPVTIIEIRIPSILNVISLKFPSDFKTEKQMEEYEAPAERSTTTAINAVNLDILLRNAPFCKTGVLKHVSPEFIMMGMNFNEGRVSPILLTMPVGTLLSIPWYINGQFANILVDLGACMSVLNDKYINTNAANIEPEVFKLID</sequence>
<name>A0ABP1PHF7_9HEXA</name>
<accession>A0ABP1PHF7</accession>
<evidence type="ECO:0008006" key="3">
    <source>
        <dbReference type="Google" id="ProtNLM"/>
    </source>
</evidence>
<dbReference type="Proteomes" id="UP001642540">
    <property type="component" value="Unassembled WGS sequence"/>
</dbReference>
<evidence type="ECO:0000313" key="1">
    <source>
        <dbReference type="EMBL" id="CAL8067958.1"/>
    </source>
</evidence>
<proteinExistence type="predicted"/>
<comment type="caution">
    <text evidence="1">The sequence shown here is derived from an EMBL/GenBank/DDBJ whole genome shotgun (WGS) entry which is preliminary data.</text>
</comment>
<reference evidence="1 2" key="1">
    <citation type="submission" date="2024-08" db="EMBL/GenBank/DDBJ databases">
        <authorList>
            <person name="Cucini C."/>
            <person name="Frati F."/>
        </authorList>
    </citation>
    <scope>NUCLEOTIDE SEQUENCE [LARGE SCALE GENOMIC DNA]</scope>
</reference>
<evidence type="ECO:0000313" key="2">
    <source>
        <dbReference type="Proteomes" id="UP001642540"/>
    </source>
</evidence>
<protein>
    <recommendedName>
        <fullName evidence="3">Peptidase A2 domain-containing protein</fullName>
    </recommendedName>
</protein>